<keyword evidence="4" id="KW-1185">Reference proteome</keyword>
<sequence>MAHKDAYSALMKGVEELDCRGPAVPGDLVLIGDHAFPLAMNPRGQVLMAASRYGQGRIVVLGHEGFLTTFPTVVENALTWLKPSSDAQVGIHSACGAVAHNLCYTNIRAEVGGFHSGLGVYVTDAYSVGPTAKELVAFLKEGGGLLVAGQAWSWAMDHPKENTLLGFPGNKVCSVAGIYFSEHPGELGVFPVPRQIPSSWLAVSIDKDFKDDLEFLLQGVSEFDIQGGAVPSEVLVHGPLAFPIATTNDGRAFIAGSYYGQGRVIVTTHEGYLGRQALAPFLINAVRWLDEGRNGRVGILPQLNGARALLSQSGLTCEKTGFKQGLSVYVCTSYSDAHAADIQEFVAEGGGLLIGGHAWYWAQTHSGRNAMTEYPGNHILNKMGFSILGATLNAGLYQAPQPTKACSEAYHFRRMLQNFTGHVTHGQKLTEHEQACLKRLGGDCATYLRMGAHDCPSYNSILTMLTNMVKKAGVPQVCASCPVKDSKDHLLLHVGTEVYKASPNPDDLLPYIIKDRPNLPTVPNARVRINGNTAGSEEWKSTGLYLSPGMKTHMAIPSQIVGKGWKVQIGCQTDYVGNAAQLKRAPVVHERFPIESEMIQVSNLWGGLVYLVAPPNCQVGELEVVVERAIRAPYYKSGETSVADWVGGVRDAPAPWAEMEFENIIMTVPSEVVRKVKQPDEVAKLWDSIMRSVAELAAIPTKFPHKERFVADVQISHGFMHAGYPVMMHSSSAPNLVDPKLAHKSGLWGAIHELGHNQQRGAWEFPPHTTECTCNLWSIYVHETVLGMGRAQAHQAISPCSRKKRIEQFLQGGRTLGSWNVWTALETYMQLQEKFGWEPFKKVFAAYHHMKNVPNDNKGKMNLYAETFSRTVNRNLVPFFKSWSWPIEPELEKKLADLPEWSDHPMAKFS</sequence>
<organism evidence="3 4">
    <name type="scientific">Megalops atlanticus</name>
    <name type="common">Tarpon</name>
    <name type="synonym">Clupea gigantea</name>
    <dbReference type="NCBI Taxonomy" id="7932"/>
    <lineage>
        <taxon>Eukaryota</taxon>
        <taxon>Metazoa</taxon>
        <taxon>Chordata</taxon>
        <taxon>Craniata</taxon>
        <taxon>Vertebrata</taxon>
        <taxon>Euteleostomi</taxon>
        <taxon>Actinopterygii</taxon>
        <taxon>Neopterygii</taxon>
        <taxon>Teleostei</taxon>
        <taxon>Elopiformes</taxon>
        <taxon>Megalopidae</taxon>
        <taxon>Megalops</taxon>
    </lineage>
</organism>
<dbReference type="Gene3D" id="1.10.390.30">
    <property type="entry name" value="Peptidase M60, enhancin-like domain 3"/>
    <property type="match status" value="1"/>
</dbReference>
<dbReference type="Proteomes" id="UP001046870">
    <property type="component" value="Chromosome 9"/>
</dbReference>
<dbReference type="InterPro" id="IPR042279">
    <property type="entry name" value="Pep_M60_3"/>
</dbReference>
<dbReference type="AlphaFoldDB" id="A0A9D3Q1Q6"/>
<proteinExistence type="inferred from homology"/>
<protein>
    <recommendedName>
        <fullName evidence="2">Peptidase M60 domain-containing protein</fullName>
    </recommendedName>
</protein>
<dbReference type="PANTHER" id="PTHR15730:SF5">
    <property type="entry name" value="SI:CH211-210B2.2-RELATED"/>
    <property type="match status" value="1"/>
</dbReference>
<accession>A0A9D3Q1Q6</accession>
<dbReference type="InterPro" id="IPR051244">
    <property type="entry name" value="TCAF"/>
</dbReference>
<feature type="domain" description="Peptidase M60" evidence="2">
    <location>
        <begin position="537"/>
        <end position="836"/>
    </location>
</feature>
<dbReference type="SUPFAM" id="SSF52317">
    <property type="entry name" value="Class I glutamine amidotransferase-like"/>
    <property type="match status" value="1"/>
</dbReference>
<gene>
    <name evidence="3" type="ORF">MATL_G00117650</name>
</gene>
<dbReference type="FunFam" id="1.10.390.30:FF:000001">
    <property type="entry name" value="TRPM8 channel-associated factor 1"/>
    <property type="match status" value="1"/>
</dbReference>
<dbReference type="SMART" id="SM01276">
    <property type="entry name" value="M60-like"/>
    <property type="match status" value="1"/>
</dbReference>
<dbReference type="PANTHER" id="PTHR15730">
    <property type="entry name" value="EXPERIMENTAL AUTOIMMUNE PROSTATITIS ANTIGEN 2-RELATED"/>
    <property type="match status" value="1"/>
</dbReference>
<name>A0A9D3Q1Q6_MEGAT</name>
<dbReference type="Pfam" id="PF17291">
    <property type="entry name" value="M60-like_N"/>
    <property type="match status" value="1"/>
</dbReference>
<dbReference type="InterPro" id="IPR035423">
    <property type="entry name" value="M60-like_N"/>
</dbReference>
<dbReference type="PROSITE" id="PS51723">
    <property type="entry name" value="PEPTIDASE_M60"/>
    <property type="match status" value="1"/>
</dbReference>
<dbReference type="OrthoDB" id="10260387at2759"/>
<comment type="caution">
    <text evidence="3">The sequence shown here is derived from an EMBL/GenBank/DDBJ whole genome shotgun (WGS) entry which is preliminary data.</text>
</comment>
<evidence type="ECO:0000256" key="1">
    <source>
        <dbReference type="ARBA" id="ARBA00009770"/>
    </source>
</evidence>
<dbReference type="FunFam" id="3.40.390.80:FF:000001">
    <property type="entry name" value="TRPM8 channel-associated factor 1"/>
    <property type="match status" value="1"/>
</dbReference>
<dbReference type="InterPro" id="IPR029062">
    <property type="entry name" value="Class_I_gatase-like"/>
</dbReference>
<evidence type="ECO:0000259" key="2">
    <source>
        <dbReference type="PROSITE" id="PS51723"/>
    </source>
</evidence>
<dbReference type="Gene3D" id="3.40.390.80">
    <property type="entry name" value="Peptidase M60, enhancin-like domain 2"/>
    <property type="match status" value="1"/>
</dbReference>
<dbReference type="GO" id="GO:0044325">
    <property type="term" value="F:transmembrane transporter binding"/>
    <property type="evidence" value="ECO:0007669"/>
    <property type="project" value="TreeGrafter"/>
</dbReference>
<evidence type="ECO:0000313" key="3">
    <source>
        <dbReference type="EMBL" id="KAG7470798.1"/>
    </source>
</evidence>
<dbReference type="InterPro" id="IPR031161">
    <property type="entry name" value="Peptidase_M60_dom"/>
</dbReference>
<dbReference type="GO" id="GO:0005886">
    <property type="term" value="C:plasma membrane"/>
    <property type="evidence" value="ECO:0007669"/>
    <property type="project" value="TreeGrafter"/>
</dbReference>
<comment type="similarity">
    <text evidence="1">Belongs to the TCAF family.</text>
</comment>
<reference evidence="3" key="1">
    <citation type="submission" date="2021-01" db="EMBL/GenBank/DDBJ databases">
        <authorList>
            <person name="Zahm M."/>
            <person name="Roques C."/>
            <person name="Cabau C."/>
            <person name="Klopp C."/>
            <person name="Donnadieu C."/>
            <person name="Jouanno E."/>
            <person name="Lampietro C."/>
            <person name="Louis A."/>
            <person name="Herpin A."/>
            <person name="Echchiki A."/>
            <person name="Berthelot C."/>
            <person name="Parey E."/>
            <person name="Roest-Crollius H."/>
            <person name="Braasch I."/>
            <person name="Postlethwait J."/>
            <person name="Bobe J."/>
            <person name="Montfort J."/>
            <person name="Bouchez O."/>
            <person name="Begum T."/>
            <person name="Mejri S."/>
            <person name="Adams A."/>
            <person name="Chen W.-J."/>
            <person name="Guiguen Y."/>
        </authorList>
    </citation>
    <scope>NUCLEOTIDE SEQUENCE</scope>
    <source>
        <strain evidence="3">YG-15Mar2019-1</strain>
        <tissue evidence="3">Brain</tissue>
    </source>
</reference>
<dbReference type="EMBL" id="JAFDVH010000009">
    <property type="protein sequence ID" value="KAG7470798.1"/>
    <property type="molecule type" value="Genomic_DNA"/>
</dbReference>
<dbReference type="GO" id="GO:0090314">
    <property type="term" value="P:positive regulation of protein targeting to membrane"/>
    <property type="evidence" value="ECO:0007669"/>
    <property type="project" value="TreeGrafter"/>
</dbReference>
<evidence type="ECO:0000313" key="4">
    <source>
        <dbReference type="Proteomes" id="UP001046870"/>
    </source>
</evidence>
<dbReference type="Pfam" id="PF13402">
    <property type="entry name" value="Peptidase_M60"/>
    <property type="match status" value="1"/>
</dbReference>